<dbReference type="HOGENOM" id="CLU_005679_2_5_0"/>
<proteinExistence type="predicted"/>
<feature type="transmembrane region" description="Helical" evidence="1">
    <location>
        <begin position="83"/>
        <end position="100"/>
    </location>
</feature>
<organism evidence="3 4">
    <name type="scientific">Leptotrichia buccalis (strain ATCC 14201 / DSM 1135 / JCM 12969 / NCTC 10249 / C-1013-b)</name>
    <dbReference type="NCBI Taxonomy" id="523794"/>
    <lineage>
        <taxon>Bacteria</taxon>
        <taxon>Fusobacteriati</taxon>
        <taxon>Fusobacteriota</taxon>
        <taxon>Fusobacteriia</taxon>
        <taxon>Fusobacteriales</taxon>
        <taxon>Leptotrichiaceae</taxon>
        <taxon>Leptotrichia</taxon>
    </lineage>
</organism>
<reference evidence="3 4" key="1">
    <citation type="journal article" date="2009" name="Stand. Genomic Sci.">
        <title>Complete genome sequence of Leptotrichia buccalis type strain (C-1013-b).</title>
        <authorList>
            <person name="Ivanova N."/>
            <person name="Gronow S."/>
            <person name="Lapidus A."/>
            <person name="Copeland A."/>
            <person name="Glavina Del Rio T."/>
            <person name="Nolan M."/>
            <person name="Lucas S."/>
            <person name="Chen F."/>
            <person name="Tice H."/>
            <person name="Cheng J.F."/>
            <person name="Saunders E."/>
            <person name="Bruce D."/>
            <person name="Goodwin L."/>
            <person name="Brettin T."/>
            <person name="Detter J.C."/>
            <person name="Han C."/>
            <person name="Pitluck S."/>
            <person name="Mikhailova N."/>
            <person name="Pati A."/>
            <person name="Mavrommatis K."/>
            <person name="Chen A."/>
            <person name="Palaniappan K."/>
            <person name="Land M."/>
            <person name="Hauser L."/>
            <person name="Chang Y.J."/>
            <person name="Jeffries C.D."/>
            <person name="Chain P."/>
            <person name="Rohde C."/>
            <person name="Goker M."/>
            <person name="Bristow J."/>
            <person name="Eisen J.A."/>
            <person name="Markowitz V."/>
            <person name="Hugenholtz P."/>
            <person name="Kyrpides N.C."/>
            <person name="Klenk H.P."/>
        </authorList>
    </citation>
    <scope>NUCLEOTIDE SEQUENCE [LARGE SCALE GENOMIC DNA]</scope>
    <source>
        <strain evidence="4">ATCC 14201 / DSM 1135 / JCM 12969 / NCTC 10249 / C-1013-b</strain>
    </source>
</reference>
<dbReference type="InterPro" id="IPR002656">
    <property type="entry name" value="Acyl_transf_3_dom"/>
</dbReference>
<feature type="transmembrane region" description="Helical" evidence="1">
    <location>
        <begin position="206"/>
        <end position="223"/>
    </location>
</feature>
<dbReference type="AlphaFoldDB" id="C7N8H6"/>
<dbReference type="GO" id="GO:0016747">
    <property type="term" value="F:acyltransferase activity, transferring groups other than amino-acyl groups"/>
    <property type="evidence" value="ECO:0007669"/>
    <property type="project" value="InterPro"/>
</dbReference>
<feature type="transmembrane region" description="Helical" evidence="1">
    <location>
        <begin position="260"/>
        <end position="275"/>
    </location>
</feature>
<dbReference type="OrthoDB" id="79938at2"/>
<name>C7N8H6_LEPBD</name>
<accession>C7N8H6</accession>
<keyword evidence="1" id="KW-0812">Transmembrane</keyword>
<dbReference type="eggNOG" id="COG1835">
    <property type="taxonomic scope" value="Bacteria"/>
</dbReference>
<feature type="transmembrane region" description="Helical" evidence="1">
    <location>
        <begin position="229"/>
        <end position="248"/>
    </location>
</feature>
<dbReference type="KEGG" id="lba:Lebu_0547"/>
<keyword evidence="3" id="KW-0808">Transferase</keyword>
<keyword evidence="3" id="KW-0012">Acyltransferase</keyword>
<dbReference type="Pfam" id="PF01757">
    <property type="entry name" value="Acyl_transf_3"/>
    <property type="match status" value="1"/>
</dbReference>
<feature type="transmembrane region" description="Helical" evidence="1">
    <location>
        <begin position="43"/>
        <end position="62"/>
    </location>
</feature>
<evidence type="ECO:0000313" key="3">
    <source>
        <dbReference type="EMBL" id="ACV38457.1"/>
    </source>
</evidence>
<dbReference type="RefSeq" id="WP_012806639.1">
    <property type="nucleotide sequence ID" value="NC_013192.1"/>
</dbReference>
<feature type="domain" description="Acyltransferase 3" evidence="2">
    <location>
        <begin position="8"/>
        <end position="306"/>
    </location>
</feature>
<feature type="transmembrane region" description="Helical" evidence="1">
    <location>
        <begin position="12"/>
        <end position="31"/>
    </location>
</feature>
<keyword evidence="1" id="KW-0472">Membrane</keyword>
<feature type="transmembrane region" description="Helical" evidence="1">
    <location>
        <begin position="120"/>
        <end position="137"/>
    </location>
</feature>
<dbReference type="InterPro" id="IPR050879">
    <property type="entry name" value="Acyltransferase_3"/>
</dbReference>
<dbReference type="PANTHER" id="PTHR23028">
    <property type="entry name" value="ACETYLTRANSFERASE"/>
    <property type="match status" value="1"/>
</dbReference>
<dbReference type="Proteomes" id="UP000001910">
    <property type="component" value="Chromosome"/>
</dbReference>
<keyword evidence="4" id="KW-1185">Reference proteome</keyword>
<feature type="transmembrane region" description="Helical" evidence="1">
    <location>
        <begin position="176"/>
        <end position="194"/>
    </location>
</feature>
<protein>
    <submittedName>
        <fullName evidence="3">Acyltransferase 3</fullName>
    </submittedName>
</protein>
<sequence length="330" mass="39640">MIIKKYNQFEIFRFIGALSVLYYHATVHSSFSLGKIPFLLEHGIAWVFFFFLLSGFLLTYVYSNKNLDTQIFYKTRFFKFYPVYLLSLILTLKFKGTIIYNMLLVQSWIFNRSLSYNSSAWYLSVLAFLLLLFPALLQFKKNKYFVYFVLIINLYVYYFFNYLFKLNSNSGTVLEFIKYNPLMYISTFTLGMLLYDKIKNIKKRNIYSFFTIIYIIFLLFAPYNKFLPYNSTVISLSFIPLIVFLYLDNGFFSKFLGNKIFIYLGSISYSIYILHRPLYILFEKFIGEIRTHADFAIYFLIVFFVSNLTKYFIENKFYQYLCKKYLNKAV</sequence>
<gene>
    <name evidence="3" type="ordered locus">Lebu_0547</name>
</gene>
<keyword evidence="1" id="KW-1133">Transmembrane helix</keyword>
<evidence type="ECO:0000259" key="2">
    <source>
        <dbReference type="Pfam" id="PF01757"/>
    </source>
</evidence>
<feature type="transmembrane region" description="Helical" evidence="1">
    <location>
        <begin position="295"/>
        <end position="313"/>
    </location>
</feature>
<feature type="transmembrane region" description="Helical" evidence="1">
    <location>
        <begin position="144"/>
        <end position="164"/>
    </location>
</feature>
<evidence type="ECO:0000313" key="4">
    <source>
        <dbReference type="Proteomes" id="UP000001910"/>
    </source>
</evidence>
<dbReference type="EMBL" id="CP001685">
    <property type="protein sequence ID" value="ACV38457.1"/>
    <property type="molecule type" value="Genomic_DNA"/>
</dbReference>
<evidence type="ECO:0000256" key="1">
    <source>
        <dbReference type="SAM" id="Phobius"/>
    </source>
</evidence>